<feature type="chain" id="PRO_5016884301" description="Lipoprotein" evidence="3">
    <location>
        <begin position="32"/>
        <end position="221"/>
    </location>
</feature>
<dbReference type="AlphaFoldDB" id="A0A370F9R2"/>
<comment type="caution">
    <text evidence="4">The sequence shown here is derived from an EMBL/GenBank/DDBJ whole genome shotgun (WGS) entry which is preliminary data.</text>
</comment>
<evidence type="ECO:0000313" key="4">
    <source>
        <dbReference type="EMBL" id="RDI21880.1"/>
    </source>
</evidence>
<keyword evidence="3" id="KW-0732">Signal</keyword>
<reference evidence="4 5" key="1">
    <citation type="submission" date="2018-07" db="EMBL/GenBank/DDBJ databases">
        <title>Genomic Encyclopedia of Type Strains, Phase IV (KMG-IV): sequencing the most valuable type-strain genomes for metagenomic binning, comparative biology and taxonomic classification.</title>
        <authorList>
            <person name="Goeker M."/>
        </authorList>
    </citation>
    <scope>NUCLEOTIDE SEQUENCE [LARGE SCALE GENOMIC DNA]</scope>
    <source>
        <strain evidence="4 5">DSM 21352</strain>
    </source>
</reference>
<gene>
    <name evidence="4" type="ORF">DFR41_1084</name>
</gene>
<sequence>MKCHMFDGAPSLISVCLAVSLLCACSPQEGAGASATTESNASPAAVEPAPRPASAADPVKSPAEGRTLAAPWERSDAAGATKNAASQGPGNVPPAASAADSERMRRLEQISAKLQTMRANNKPDPVEVEKAIAELESVYGSSVVGGIDLKAVRSNLRGVSRMQELQKEIEQLRAAPAETKEAKEANKAKLAEKYKEIQSVVGRMQTPTASTGERTKSAGAQ</sequence>
<evidence type="ECO:0000256" key="3">
    <source>
        <dbReference type="SAM" id="SignalP"/>
    </source>
</evidence>
<organism evidence="4 5">
    <name type="scientific">Pseudacidovorax intermedius</name>
    <dbReference type="NCBI Taxonomy" id="433924"/>
    <lineage>
        <taxon>Bacteria</taxon>
        <taxon>Pseudomonadati</taxon>
        <taxon>Pseudomonadota</taxon>
        <taxon>Betaproteobacteria</taxon>
        <taxon>Burkholderiales</taxon>
        <taxon>Comamonadaceae</taxon>
        <taxon>Pseudacidovorax</taxon>
    </lineage>
</organism>
<feature type="compositionally biased region" description="Polar residues" evidence="2">
    <location>
        <begin position="205"/>
        <end position="221"/>
    </location>
</feature>
<feature type="signal peptide" evidence="3">
    <location>
        <begin position="1"/>
        <end position="31"/>
    </location>
</feature>
<dbReference type="RefSeq" id="WP_147284381.1">
    <property type="nucleotide sequence ID" value="NZ_QQAV01000008.1"/>
</dbReference>
<feature type="region of interest" description="Disordered" evidence="2">
    <location>
        <begin position="30"/>
        <end position="101"/>
    </location>
</feature>
<proteinExistence type="predicted"/>
<feature type="region of interest" description="Disordered" evidence="2">
    <location>
        <begin position="201"/>
        <end position="221"/>
    </location>
</feature>
<accession>A0A370F9R2</accession>
<name>A0A370F9R2_9BURK</name>
<evidence type="ECO:0000256" key="1">
    <source>
        <dbReference type="SAM" id="Coils"/>
    </source>
</evidence>
<dbReference type="PROSITE" id="PS51257">
    <property type="entry name" value="PROKAR_LIPOPROTEIN"/>
    <property type="match status" value="1"/>
</dbReference>
<dbReference type="EMBL" id="QQAV01000008">
    <property type="protein sequence ID" value="RDI21880.1"/>
    <property type="molecule type" value="Genomic_DNA"/>
</dbReference>
<keyword evidence="5" id="KW-1185">Reference proteome</keyword>
<feature type="coiled-coil region" evidence="1">
    <location>
        <begin position="155"/>
        <end position="200"/>
    </location>
</feature>
<evidence type="ECO:0000256" key="2">
    <source>
        <dbReference type="SAM" id="MobiDB-lite"/>
    </source>
</evidence>
<protein>
    <recommendedName>
        <fullName evidence="6">Lipoprotein</fullName>
    </recommendedName>
</protein>
<dbReference type="Proteomes" id="UP000255265">
    <property type="component" value="Unassembled WGS sequence"/>
</dbReference>
<evidence type="ECO:0000313" key="5">
    <source>
        <dbReference type="Proteomes" id="UP000255265"/>
    </source>
</evidence>
<keyword evidence="1" id="KW-0175">Coiled coil</keyword>
<evidence type="ECO:0008006" key="6">
    <source>
        <dbReference type="Google" id="ProtNLM"/>
    </source>
</evidence>